<dbReference type="EMBL" id="JBGMEK010000091">
    <property type="protein sequence ID" value="MFA0813404.1"/>
    <property type="molecule type" value="Genomic_DNA"/>
</dbReference>
<keyword evidence="1" id="KW-0732">Signal</keyword>
<organism evidence="5 6">
    <name type="scientific">Microbulbifer epialgicus</name>
    <dbReference type="NCBI Taxonomy" id="393907"/>
    <lineage>
        <taxon>Bacteria</taxon>
        <taxon>Pseudomonadati</taxon>
        <taxon>Pseudomonadota</taxon>
        <taxon>Gammaproteobacteria</taxon>
        <taxon>Cellvibrionales</taxon>
        <taxon>Microbulbiferaceae</taxon>
        <taxon>Microbulbifer</taxon>
    </lineage>
</organism>
<dbReference type="SMART" id="SM00710">
    <property type="entry name" value="PbH1"/>
    <property type="match status" value="13"/>
</dbReference>
<dbReference type="InterPro" id="IPR012334">
    <property type="entry name" value="Pectin_lyas_fold"/>
</dbReference>
<dbReference type="InterPro" id="IPR011050">
    <property type="entry name" value="Pectin_lyase_fold/virulence"/>
</dbReference>
<sequence>MIRCSFAGAIKQVMNAGILAVLWLSFAIFSVGVYAEVLLYPLAERVYTPNQYIAGFSDQPNDALEIEINGAITAQTRANATGEFALRVALSEGENLIRVKSTTSAEVSNTQALKYLNAADSDNTDGQLEVRTDIVAPTLNLPNTDGLTNPINLTGTAEPGTTVSFFVNGRITRNINTDDSGVFSTWVPLEDGDNSIYAIAEKDTGQSVASNSVTTIYTNTLVRDWSGNVSTTLVWTKGDGSPYVLNSNLNILQNATLWIQPGVEVVVDGNHKLTVSGHLQVTGFSEKHVKFKPSTPSCNGINTRRADWSGIEVVAGATTTIDYAEVHCAYIGIHFNGGDGSLRNSEILNNYTGTRTIAASAAARIAPQISGNTIRGSREGIYVYLNSDPQISAGNVITENLFGIYVDGHDNDVEQNPAPVVTGNSLYDNSSYNYEVGFFANGKFNPLDATGNWWGNAEPSQIDKKIYDWTDYNYLPIVDYRQFLDGPEGETAYKGEALLGYLKEDTDLSDDSYLILGRVEVAVGTTLNIDVGTELRFAGNYPLLVRGTLTAQGSESSPIVFKPTAQACDGKNNNVQWPGIEVIAGATASIEHAEVHCAHIGVHFNGGDGSVRNSELLNNYKGIRTTAASAEARIAPNITGNIIRGSREGISVYFNSDPQITAGNVITGNLWGIYADGHDTDAAQNPVPVVTGNSIYDNIYHNYEVVYFVNGVLTTLNATGNWWGTADPSQISAKILDWTDYNYLPIIDYRQFLDSPGGEPVYKGEALLGYFTEDTVLPEDSYLILGRVEVAAGTTLSIGAGTELQFAGYFPLRVRGALSAQGSGASPIVFKSTAQTCDGNNTQRRDWPGIEVIAGATASIEYAEVHCADIGIQFNGGDGSVRSSKILNNYTGIKTTAASAEARIAPKITGNTISGSREGIDVYINSDPQISAGNEITGNYIGINTDGHRTDTAQNPAPVVTGNSLYDNSLYNYHVLYYVDGASTTLDATGNWWGSAELELIVESIFDFNDQPNLPLVNYSGYLDGMNGQLAYDAVTLFGSIAEDTVLPADDYLVLQSLKVEPGITLSIEAGANLSSAPDLKLQVAGTLLVQGTVESRVDFAPLSIQTTPGEWYGIEVVAGGSVDLNYARVEGAEYGLDFNGGQGTVRNSLFRFNTYGIYVRAGSNPLITDGNEITFNDYGIYIEGDGNAVNNPRPVVTGNSLYSNNHHDLYATNFGDPTNVNLDVSDNWWGTADEAAIQAQIYADDSSSPQVDFSGYRDSATDLPAVRLSDVALQVVKFYPLEGERAQGSFSLNRPANVTIEIRRDADDKLVYLASESYVEAGVYPISWDGRNNQNELQSEGLYRVVLRANDGLDDFIYDLPKPNGEGYVQGTVPAFYDVYANELYKVSVQLRTPGLVSMQVTPSGESAFSVFEDVFYPQGNHWLYWNGRDPEGHIVESSAAIYYPTPKLVRSTAIYLAGIAPRITGAAAAPSIEVKSDPYRVSHSYEQLTRMAYQVSTDAVVTFSLLPPGIVDPNHPSATVLVDKQLMSAQDGEGNALLHEVEWRGYDDSDPNAVLVSDEGAYTFAIQATSPESGESSLYRGIVNLYR</sequence>
<keyword evidence="6" id="KW-1185">Reference proteome</keyword>
<protein>
    <submittedName>
        <fullName evidence="5">FlgD immunoglobulin-like domain containing protein</fullName>
    </submittedName>
</protein>
<dbReference type="SUPFAM" id="SSF51126">
    <property type="entry name" value="Pectin lyase-like"/>
    <property type="match status" value="4"/>
</dbReference>
<dbReference type="Pfam" id="PF13860">
    <property type="entry name" value="FlgD_ig"/>
    <property type="match status" value="1"/>
</dbReference>
<dbReference type="Proteomes" id="UP001569428">
    <property type="component" value="Unassembled WGS sequence"/>
</dbReference>
<dbReference type="PANTHER" id="PTHR47653:SF1">
    <property type="entry name" value="DELETED IN MALIGNANT BRAIN TUMORS 1 PROTEIN"/>
    <property type="match status" value="1"/>
</dbReference>
<evidence type="ECO:0000313" key="5">
    <source>
        <dbReference type="EMBL" id="MFA0813404.1"/>
    </source>
</evidence>
<name>A0ABV4P4Y8_9GAMM</name>
<dbReference type="InterPro" id="IPR053243">
    <property type="entry name" value="SJ_maturation_regulator"/>
</dbReference>
<evidence type="ECO:0000256" key="2">
    <source>
        <dbReference type="ARBA" id="ARBA00022737"/>
    </source>
</evidence>
<dbReference type="Gene3D" id="2.60.40.4070">
    <property type="match status" value="1"/>
</dbReference>
<gene>
    <name evidence="5" type="ORF">ACCI49_21135</name>
</gene>
<evidence type="ECO:0000313" key="6">
    <source>
        <dbReference type="Proteomes" id="UP001569428"/>
    </source>
</evidence>
<accession>A0ABV4P4Y8</accession>
<dbReference type="InterPro" id="IPR006626">
    <property type="entry name" value="PbH1"/>
</dbReference>
<keyword evidence="2" id="KW-0677">Repeat</keyword>
<dbReference type="RefSeq" id="WP_371841211.1">
    <property type="nucleotide sequence ID" value="NZ_JBGMEK010000091.1"/>
</dbReference>
<comment type="caution">
    <text evidence="5">The sequence shown here is derived from an EMBL/GenBank/DDBJ whole genome shotgun (WGS) entry which is preliminary data.</text>
</comment>
<evidence type="ECO:0000256" key="3">
    <source>
        <dbReference type="ARBA" id="ARBA00023180"/>
    </source>
</evidence>
<keyword evidence="3" id="KW-0325">Glycoprotein</keyword>
<dbReference type="PANTHER" id="PTHR47653">
    <property type="entry name" value="PROTEIN BARK BEETLE"/>
    <property type="match status" value="1"/>
</dbReference>
<proteinExistence type="predicted"/>
<dbReference type="Gene3D" id="2.160.20.10">
    <property type="entry name" value="Single-stranded right-handed beta-helix, Pectin lyase-like"/>
    <property type="match status" value="4"/>
</dbReference>
<evidence type="ECO:0000256" key="1">
    <source>
        <dbReference type="ARBA" id="ARBA00022729"/>
    </source>
</evidence>
<evidence type="ECO:0000259" key="4">
    <source>
        <dbReference type="Pfam" id="PF13860"/>
    </source>
</evidence>
<feature type="domain" description="FlgD/Vpr Ig-like" evidence="4">
    <location>
        <begin position="1286"/>
        <end position="1352"/>
    </location>
</feature>
<reference evidence="5 6" key="1">
    <citation type="submission" date="2024-08" db="EMBL/GenBank/DDBJ databases">
        <authorList>
            <person name="Ishaq N."/>
        </authorList>
    </citation>
    <scope>NUCLEOTIDE SEQUENCE [LARGE SCALE GENOMIC DNA]</scope>
    <source>
        <strain evidence="5 6">DSM 18651</strain>
    </source>
</reference>
<dbReference type="InterPro" id="IPR025965">
    <property type="entry name" value="FlgD/Vpr_Ig-like"/>
</dbReference>